<sequence length="72" mass="7567">MSPPRMSDSTKATATATPTAGIQRTSTEVDAFALAGCKLEKSLSNPRCSAADAEAMILDAATQSHSHLRGFW</sequence>
<evidence type="ECO:0000313" key="3">
    <source>
        <dbReference type="Proteomes" id="UP000815677"/>
    </source>
</evidence>
<accession>A0ABQ0LEQ2</accession>
<evidence type="ECO:0000313" key="2">
    <source>
        <dbReference type="EMBL" id="GAT49610.1"/>
    </source>
</evidence>
<proteinExistence type="predicted"/>
<feature type="region of interest" description="Disordered" evidence="1">
    <location>
        <begin position="1"/>
        <end position="23"/>
    </location>
</feature>
<gene>
    <name evidence="2" type="ORF">MCHLO_06912</name>
</gene>
<keyword evidence="3" id="KW-1185">Reference proteome</keyword>
<evidence type="ECO:0000256" key="1">
    <source>
        <dbReference type="SAM" id="MobiDB-lite"/>
    </source>
</evidence>
<dbReference type="EMBL" id="DF845689">
    <property type="protein sequence ID" value="GAT49610.1"/>
    <property type="molecule type" value="Genomic_DNA"/>
</dbReference>
<name>A0ABQ0LEQ2_MYCCL</name>
<organism evidence="2 3">
    <name type="scientific">Mycena chlorophos</name>
    <name type="common">Agaric fungus</name>
    <name type="synonym">Agaricus chlorophos</name>
    <dbReference type="NCBI Taxonomy" id="658473"/>
    <lineage>
        <taxon>Eukaryota</taxon>
        <taxon>Fungi</taxon>
        <taxon>Dikarya</taxon>
        <taxon>Basidiomycota</taxon>
        <taxon>Agaricomycotina</taxon>
        <taxon>Agaricomycetes</taxon>
        <taxon>Agaricomycetidae</taxon>
        <taxon>Agaricales</taxon>
        <taxon>Marasmiineae</taxon>
        <taxon>Mycenaceae</taxon>
        <taxon>Mycena</taxon>
    </lineage>
</organism>
<feature type="compositionally biased region" description="Low complexity" evidence="1">
    <location>
        <begin position="10"/>
        <end position="20"/>
    </location>
</feature>
<reference evidence="2" key="1">
    <citation type="submission" date="2014-09" db="EMBL/GenBank/DDBJ databases">
        <title>Genome sequence of the luminous mushroom Mycena chlorophos for searching fungal bioluminescence genes.</title>
        <authorList>
            <person name="Tanaka Y."/>
            <person name="Kasuga D."/>
            <person name="Oba Y."/>
            <person name="Hase S."/>
            <person name="Sato K."/>
            <person name="Oba Y."/>
            <person name="Sakakibara Y."/>
        </authorList>
    </citation>
    <scope>NUCLEOTIDE SEQUENCE</scope>
</reference>
<dbReference type="Proteomes" id="UP000815677">
    <property type="component" value="Unassembled WGS sequence"/>
</dbReference>
<protein>
    <submittedName>
        <fullName evidence="2">Uncharacterized protein</fullName>
    </submittedName>
</protein>